<dbReference type="Gene3D" id="1.10.1200.10">
    <property type="entry name" value="ACP-like"/>
    <property type="match status" value="1"/>
</dbReference>
<feature type="domain" description="Carrier" evidence="3">
    <location>
        <begin position="652"/>
        <end position="727"/>
    </location>
</feature>
<dbReference type="Pfam" id="PF00550">
    <property type="entry name" value="PP-binding"/>
    <property type="match status" value="1"/>
</dbReference>
<dbReference type="Pfam" id="PF00501">
    <property type="entry name" value="AMP-binding"/>
    <property type="match status" value="1"/>
</dbReference>
<sequence>MTSAATTIATVVAAIHRRTGGERISVLYRDADGVRGPLEVDVSGDPTLVALAERVAAEWDAAPPEVDYYGDARSVDVEVLATDADTEEAGAALTVRPAGDTPLAAQARRAAAQPDLCLSRLDLLTEADEAKVRGFMAGPPAKELRPVPVLIAERAASTPDAVALSRGGDHVTYRELMDRSGALAAELHTAGVRTGSVVAVLMPRSPEAVIALLGVLRAGGAYLAVDLNDPTERVHRLLAAADVRVAVTDPDLAVGLPDSVRAIPFDSAAGTTVPPTLPDLHHESPAYISFTSGTTGQPRGVLVPHRAVSRLVADPDWLDPMPGDVFLQAAPPAFDASTLELWTPLVHGARLAVLPPGPMDTDTLADTLAAERVSVLWLTAGLFHQFVAARPQALADVRRLIAGGDVISPAHLNHLLAAQPGLTFTNGYGPTENTTFTTCWVADGPTGGDPVPIGRPIAGTSVAVMDSQMRLVPIGVRGELWAGGEGVALGYVGDPAATAERFLPDPFADQPGRRMYRTGDLASWTEDGTLLFHGRGDGQVKVRGYRVEPGAVETELLAHPDVRLAAVVAQRDPSGDARLIAYVEARGGAAQNHADLAVRLRTRLATTLPAYSLPAAILVRDALPLTVSGKVDRRALPASSAIARSVWNEYVPARDGLEQRLTELWGEALNVEPIGVEDDFFELGGHSLLAAELLSQMQREFQVKLAARTLYLQPTIGELAAQIADLSREITRDDV</sequence>
<dbReference type="Pfam" id="PF13193">
    <property type="entry name" value="AMP-binding_C"/>
    <property type="match status" value="1"/>
</dbReference>
<proteinExistence type="predicted"/>
<name>A0ABZ1T7M6_STRVG</name>
<organism evidence="4 5">
    <name type="scientific">Streptomyces virginiae</name>
    <name type="common">Streptomyces cinnamonensis</name>
    <dbReference type="NCBI Taxonomy" id="1961"/>
    <lineage>
        <taxon>Bacteria</taxon>
        <taxon>Bacillati</taxon>
        <taxon>Actinomycetota</taxon>
        <taxon>Actinomycetes</taxon>
        <taxon>Kitasatosporales</taxon>
        <taxon>Streptomycetaceae</taxon>
        <taxon>Streptomyces</taxon>
    </lineage>
</organism>
<evidence type="ECO:0000313" key="5">
    <source>
        <dbReference type="Proteomes" id="UP001432039"/>
    </source>
</evidence>
<keyword evidence="1" id="KW-0596">Phosphopantetheine</keyword>
<dbReference type="InterPro" id="IPR020806">
    <property type="entry name" value="PKS_PP-bd"/>
</dbReference>
<dbReference type="SMART" id="SM00823">
    <property type="entry name" value="PKS_PP"/>
    <property type="match status" value="1"/>
</dbReference>
<dbReference type="RefSeq" id="WP_328961295.1">
    <property type="nucleotide sequence ID" value="NZ_CP108090.1"/>
</dbReference>
<dbReference type="SUPFAM" id="SSF56801">
    <property type="entry name" value="Acetyl-CoA synthetase-like"/>
    <property type="match status" value="1"/>
</dbReference>
<dbReference type="InterPro" id="IPR009081">
    <property type="entry name" value="PP-bd_ACP"/>
</dbReference>
<dbReference type="InterPro" id="IPR025110">
    <property type="entry name" value="AMP-bd_C"/>
</dbReference>
<dbReference type="PROSITE" id="PS50075">
    <property type="entry name" value="CARRIER"/>
    <property type="match status" value="1"/>
</dbReference>
<reference evidence="4" key="1">
    <citation type="submission" date="2022-10" db="EMBL/GenBank/DDBJ databases">
        <title>The complete genomes of actinobacterial strains from the NBC collection.</title>
        <authorList>
            <person name="Joergensen T.S."/>
            <person name="Alvarez Arevalo M."/>
            <person name="Sterndorff E.B."/>
            <person name="Faurdal D."/>
            <person name="Vuksanovic O."/>
            <person name="Mourched A.-S."/>
            <person name="Charusanti P."/>
            <person name="Shaw S."/>
            <person name="Blin K."/>
            <person name="Weber T."/>
        </authorList>
    </citation>
    <scope>NUCLEOTIDE SEQUENCE</scope>
    <source>
        <strain evidence="4">NBC_00248</strain>
    </source>
</reference>
<dbReference type="InterPro" id="IPR010071">
    <property type="entry name" value="AA_adenyl_dom"/>
</dbReference>
<dbReference type="PROSITE" id="PS00012">
    <property type="entry name" value="PHOSPHOPANTETHEINE"/>
    <property type="match status" value="1"/>
</dbReference>
<dbReference type="Gene3D" id="2.30.38.10">
    <property type="entry name" value="Luciferase, Domain 3"/>
    <property type="match status" value="1"/>
</dbReference>
<protein>
    <submittedName>
        <fullName evidence="4">Non-ribosomal peptide synthetase</fullName>
    </submittedName>
</protein>
<evidence type="ECO:0000313" key="4">
    <source>
        <dbReference type="EMBL" id="WUQ11869.1"/>
    </source>
</evidence>
<dbReference type="InterPro" id="IPR020845">
    <property type="entry name" value="AMP-binding_CS"/>
</dbReference>
<evidence type="ECO:0000256" key="1">
    <source>
        <dbReference type="ARBA" id="ARBA00022450"/>
    </source>
</evidence>
<dbReference type="InterPro" id="IPR006162">
    <property type="entry name" value="Ppantetheine_attach_site"/>
</dbReference>
<dbReference type="NCBIfam" id="TIGR01733">
    <property type="entry name" value="AA-adenyl-dom"/>
    <property type="match status" value="1"/>
</dbReference>
<dbReference type="InterPro" id="IPR045851">
    <property type="entry name" value="AMP-bd_C_sf"/>
</dbReference>
<evidence type="ECO:0000256" key="2">
    <source>
        <dbReference type="ARBA" id="ARBA00022553"/>
    </source>
</evidence>
<dbReference type="SUPFAM" id="SSF47336">
    <property type="entry name" value="ACP-like"/>
    <property type="match status" value="1"/>
</dbReference>
<dbReference type="InterPro" id="IPR036736">
    <property type="entry name" value="ACP-like_sf"/>
</dbReference>
<accession>A0ABZ1T7M6</accession>
<keyword evidence="5" id="KW-1185">Reference proteome</keyword>
<dbReference type="PANTHER" id="PTHR45527">
    <property type="entry name" value="NONRIBOSOMAL PEPTIDE SYNTHETASE"/>
    <property type="match status" value="1"/>
</dbReference>
<dbReference type="CDD" id="cd12117">
    <property type="entry name" value="A_NRPS_Srf_like"/>
    <property type="match status" value="1"/>
</dbReference>
<dbReference type="EMBL" id="CP108090">
    <property type="protein sequence ID" value="WUQ11869.1"/>
    <property type="molecule type" value="Genomic_DNA"/>
</dbReference>
<dbReference type="InterPro" id="IPR000873">
    <property type="entry name" value="AMP-dep_synth/lig_dom"/>
</dbReference>
<evidence type="ECO:0000259" key="3">
    <source>
        <dbReference type="PROSITE" id="PS50075"/>
    </source>
</evidence>
<gene>
    <name evidence="4" type="ORF">OG517_10705</name>
</gene>
<keyword evidence="2" id="KW-0597">Phosphoprotein</keyword>
<dbReference type="PROSITE" id="PS00455">
    <property type="entry name" value="AMP_BINDING"/>
    <property type="match status" value="1"/>
</dbReference>
<dbReference type="Gene3D" id="3.40.50.980">
    <property type="match status" value="2"/>
</dbReference>
<dbReference type="Proteomes" id="UP001432039">
    <property type="component" value="Chromosome"/>
</dbReference>
<dbReference type="PANTHER" id="PTHR45527:SF1">
    <property type="entry name" value="FATTY ACID SYNTHASE"/>
    <property type="match status" value="1"/>
</dbReference>
<dbReference type="Gene3D" id="3.30.300.30">
    <property type="match status" value="1"/>
</dbReference>